<dbReference type="RefSeq" id="WP_306971603.1">
    <property type="nucleotide sequence ID" value="NZ_JAUSZV010000001.1"/>
</dbReference>
<feature type="compositionally biased region" description="Low complexity" evidence="1">
    <location>
        <begin position="301"/>
        <end position="321"/>
    </location>
</feature>
<evidence type="ECO:0000256" key="1">
    <source>
        <dbReference type="SAM" id="MobiDB-lite"/>
    </source>
</evidence>
<evidence type="ECO:0000313" key="3">
    <source>
        <dbReference type="Proteomes" id="UP001234216"/>
    </source>
</evidence>
<accession>A0AAW8F227</accession>
<name>A0AAW8F227_9ACTN</name>
<proteinExistence type="predicted"/>
<feature type="compositionally biased region" description="Basic residues" evidence="1">
    <location>
        <begin position="373"/>
        <end position="384"/>
    </location>
</feature>
<feature type="region of interest" description="Disordered" evidence="1">
    <location>
        <begin position="291"/>
        <end position="384"/>
    </location>
</feature>
<evidence type="ECO:0000313" key="2">
    <source>
        <dbReference type="EMBL" id="MDQ0904096.1"/>
    </source>
</evidence>
<dbReference type="EMBL" id="JAUSZV010000001">
    <property type="protein sequence ID" value="MDQ0904096.1"/>
    <property type="molecule type" value="Genomic_DNA"/>
</dbReference>
<comment type="caution">
    <text evidence="2">The sequence shown here is derived from an EMBL/GenBank/DDBJ whole genome shotgun (WGS) entry which is preliminary data.</text>
</comment>
<sequence>MDKARLFQNGRIGSKVFAHEIDDEPWWRRQKVTLICPFCMTAVVSQRTSVGRHPRGALFRLAADQQHEHECPLNPTEVLEKIAHGSQGVAVIDGGELHLVLPDDLDQIGTTVPTLDPDAAVGATVGVNISTVHPLLPPLINSAVVIARFLQKHGYDPDVVGQFKVRRPGEKTAVGWGEFCYGPTTDDHGRLYARLTSGARPAHPVAVYGRVMAVEKDRQERPVLRLSDGNGYTVRIRSDHPSLLAPLTAGAFVLAVGFWKPWAPRPGARTELQMFAEEHWQLAYWTYDASTGHSSPPRCPSPLSLAQRTLRQARQARSATTGRPPAPPQPAPAQTPPPDPAVPDPASPEPPALPPLPPQPPAPPQPAAPPPGRSRRRWWPFGRR</sequence>
<dbReference type="Proteomes" id="UP001234216">
    <property type="component" value="Unassembled WGS sequence"/>
</dbReference>
<protein>
    <submittedName>
        <fullName evidence="2">Uncharacterized protein</fullName>
    </submittedName>
</protein>
<dbReference type="AlphaFoldDB" id="A0AAW8F227"/>
<reference evidence="2" key="1">
    <citation type="submission" date="2023-07" db="EMBL/GenBank/DDBJ databases">
        <title>Comparative genomics of wheat-associated soil bacteria to identify genetic determinants of phenazine resistance.</title>
        <authorList>
            <person name="Mouncey N."/>
        </authorList>
    </citation>
    <scope>NUCLEOTIDE SEQUENCE</scope>
    <source>
        <strain evidence="2">V4I22</strain>
    </source>
</reference>
<feature type="compositionally biased region" description="Pro residues" evidence="1">
    <location>
        <begin position="324"/>
        <end position="372"/>
    </location>
</feature>
<gene>
    <name evidence="2" type="ORF">QFZ22_000081</name>
</gene>
<organism evidence="2 3">
    <name type="scientific">Streptomyces canus</name>
    <dbReference type="NCBI Taxonomy" id="58343"/>
    <lineage>
        <taxon>Bacteria</taxon>
        <taxon>Bacillati</taxon>
        <taxon>Actinomycetota</taxon>
        <taxon>Actinomycetes</taxon>
        <taxon>Kitasatosporales</taxon>
        <taxon>Streptomycetaceae</taxon>
        <taxon>Streptomyces</taxon>
        <taxon>Streptomyces aurantiacus group</taxon>
    </lineage>
</organism>